<comment type="caution">
    <text evidence="1">The sequence shown here is derived from an EMBL/GenBank/DDBJ whole genome shotgun (WGS) entry which is preliminary data.</text>
</comment>
<name>A0AAN8USZ7_9MAGN</name>
<dbReference type="EMBL" id="JBAMMX010000018">
    <property type="protein sequence ID" value="KAK6922688.1"/>
    <property type="molecule type" value="Genomic_DNA"/>
</dbReference>
<evidence type="ECO:0000313" key="1">
    <source>
        <dbReference type="EMBL" id="KAK6922688.1"/>
    </source>
</evidence>
<dbReference type="GO" id="GO:0008168">
    <property type="term" value="F:methyltransferase activity"/>
    <property type="evidence" value="ECO:0007669"/>
    <property type="project" value="UniProtKB-KW"/>
</dbReference>
<dbReference type="GO" id="GO:0032259">
    <property type="term" value="P:methylation"/>
    <property type="evidence" value="ECO:0007669"/>
    <property type="project" value="UniProtKB-KW"/>
</dbReference>
<keyword evidence="1" id="KW-0489">Methyltransferase</keyword>
<dbReference type="Proteomes" id="UP001370490">
    <property type="component" value="Unassembled WGS sequence"/>
</dbReference>
<dbReference type="SUPFAM" id="SSF53335">
    <property type="entry name" value="S-adenosyl-L-methionine-dependent methyltransferases"/>
    <property type="match status" value="1"/>
</dbReference>
<dbReference type="Pfam" id="PF03492">
    <property type="entry name" value="Methyltransf_7"/>
    <property type="match status" value="1"/>
</dbReference>
<proteinExistence type="predicted"/>
<dbReference type="AlphaFoldDB" id="A0AAN8USZ7"/>
<keyword evidence="2" id="KW-1185">Reference proteome</keyword>
<sequence length="239" mass="26436">MGPSRLTLNMDAEKGFRMTGGAGDTSHAKNSSMQVSLSLSLTHTSASSLCTINYRRRPDMGKHIRPETIQQLYISTTPTNLRIADLGCSSGPNTLSFIKDIIEIQRVKEFLVLCHIFTRSYTRGKNEGFFRHFPDLSMEGFSPTIFCTLLTPPLLCIGSLSQLLLIKFVGLRAPGLGQARTLGLSFRKRPGSEIDENPNFSRSGLVIGLSSGLRSNLRVRCDPKNQNLSHCRVMSLRDS</sequence>
<keyword evidence="1" id="KW-0808">Transferase</keyword>
<dbReference type="InterPro" id="IPR029063">
    <property type="entry name" value="SAM-dependent_MTases_sf"/>
</dbReference>
<dbReference type="InterPro" id="IPR005299">
    <property type="entry name" value="MeTrfase_7"/>
</dbReference>
<gene>
    <name evidence="1" type="ORF">RJ641_010992</name>
</gene>
<reference evidence="1 2" key="1">
    <citation type="submission" date="2023-12" db="EMBL/GenBank/DDBJ databases">
        <title>A high-quality genome assembly for Dillenia turbinata (Dilleniales).</title>
        <authorList>
            <person name="Chanderbali A."/>
        </authorList>
    </citation>
    <scope>NUCLEOTIDE SEQUENCE [LARGE SCALE GENOMIC DNA]</scope>
    <source>
        <strain evidence="1">LSX21</strain>
        <tissue evidence="1">Leaf</tissue>
    </source>
</reference>
<evidence type="ECO:0000313" key="2">
    <source>
        <dbReference type="Proteomes" id="UP001370490"/>
    </source>
</evidence>
<dbReference type="Gene3D" id="3.40.50.150">
    <property type="entry name" value="Vaccinia Virus protein VP39"/>
    <property type="match status" value="1"/>
</dbReference>
<accession>A0AAN8USZ7</accession>
<organism evidence="1 2">
    <name type="scientific">Dillenia turbinata</name>
    <dbReference type="NCBI Taxonomy" id="194707"/>
    <lineage>
        <taxon>Eukaryota</taxon>
        <taxon>Viridiplantae</taxon>
        <taxon>Streptophyta</taxon>
        <taxon>Embryophyta</taxon>
        <taxon>Tracheophyta</taxon>
        <taxon>Spermatophyta</taxon>
        <taxon>Magnoliopsida</taxon>
        <taxon>eudicotyledons</taxon>
        <taxon>Gunneridae</taxon>
        <taxon>Pentapetalae</taxon>
        <taxon>Dilleniales</taxon>
        <taxon>Dilleniaceae</taxon>
        <taxon>Dillenia</taxon>
    </lineage>
</organism>
<protein>
    <submittedName>
        <fullName evidence="1">SAM dependent carboxyl methyltransferase</fullName>
    </submittedName>
</protein>